<evidence type="ECO:0000256" key="6">
    <source>
        <dbReference type="SAM" id="SignalP"/>
    </source>
</evidence>
<feature type="signal peptide" evidence="6">
    <location>
        <begin position="1"/>
        <end position="27"/>
    </location>
</feature>
<sequence length="395" mass="43075">MELIERVLQYVFLFFCTLLGLMEPGTAQNFTFPNSSRCDPLMLYRYGSCRVLTCARNERILPGNSYCDIFSRPAGRRLVRCISNLPCCAYGGTCRQICNSTEERFASTTECNTRVGFCCIPKNVLVAGPVTNTSSSTVTQRQGNLECGINNAVAPRIVGGTVSRPSDWPWMVRFVFRQSPRNICAGVLVDDDTVVTVAHCVNGFAANQMDVIVGDHDIGRVDPGEELVPVSGLEISRNYVPGTRGNDFAIVKLARKIRFTTTKQPACLPDPRIPILPDNNPNSQCFVAGWGVDESGRVSSQLRSAPVQLMNLSTCNTILNSLGGNVTHVPSDMICTDTSATRTDACLFDDGGALTCRDANSRFTLLGLVSEYTCGSLPAVYTRVDNYTSAVLNRL</sequence>
<dbReference type="CDD" id="cd00190">
    <property type="entry name" value="Tryp_SPc"/>
    <property type="match status" value="1"/>
</dbReference>
<feature type="chain" id="PRO_5040893262" evidence="6">
    <location>
        <begin position="28"/>
        <end position="395"/>
    </location>
</feature>
<dbReference type="OrthoDB" id="10061449at2759"/>
<protein>
    <submittedName>
        <fullName evidence="9">Chymotrypsin-like elastase family member 2A</fullName>
    </submittedName>
</protein>
<dbReference type="PROSITE" id="PS50240">
    <property type="entry name" value="TRYPSIN_DOM"/>
    <property type="match status" value="1"/>
</dbReference>
<keyword evidence="2" id="KW-0964">Secreted</keyword>
<dbReference type="GeneID" id="106070779"/>
<dbReference type="FunFam" id="2.40.10.10:FF:000054">
    <property type="entry name" value="Complement C1r subcomponent"/>
    <property type="match status" value="1"/>
</dbReference>
<dbReference type="FunFam" id="2.40.10.10:FF:000068">
    <property type="entry name" value="transmembrane protease serine 2"/>
    <property type="match status" value="1"/>
</dbReference>
<name>A0A9W3AW50_BIOGL</name>
<dbReference type="PRINTS" id="PR00722">
    <property type="entry name" value="CHYMOTRYPSIN"/>
</dbReference>
<dbReference type="PANTHER" id="PTHR24252:SF7">
    <property type="entry name" value="HYALIN"/>
    <property type="match status" value="1"/>
</dbReference>
<dbReference type="InterPro" id="IPR001314">
    <property type="entry name" value="Peptidase_S1A"/>
</dbReference>
<dbReference type="InterPro" id="IPR009003">
    <property type="entry name" value="Peptidase_S1_PA"/>
</dbReference>
<dbReference type="SMART" id="SM00020">
    <property type="entry name" value="Tryp_SPc"/>
    <property type="match status" value="1"/>
</dbReference>
<dbReference type="PANTHER" id="PTHR24252">
    <property type="entry name" value="ACROSIN-RELATED"/>
    <property type="match status" value="1"/>
</dbReference>
<dbReference type="Proteomes" id="UP001165740">
    <property type="component" value="Chromosome 7"/>
</dbReference>
<evidence type="ECO:0000259" key="7">
    <source>
        <dbReference type="PROSITE" id="PS50240"/>
    </source>
</evidence>
<reference evidence="9" key="1">
    <citation type="submission" date="2025-08" db="UniProtKB">
        <authorList>
            <consortium name="RefSeq"/>
        </authorList>
    </citation>
    <scope>IDENTIFICATION</scope>
</reference>
<dbReference type="Pfam" id="PF00089">
    <property type="entry name" value="Trypsin"/>
    <property type="match status" value="1"/>
</dbReference>
<dbReference type="GO" id="GO:0006508">
    <property type="term" value="P:proteolysis"/>
    <property type="evidence" value="ECO:0007669"/>
    <property type="project" value="InterPro"/>
</dbReference>
<dbReference type="Gene3D" id="2.40.10.10">
    <property type="entry name" value="Trypsin-like serine proteases"/>
    <property type="match status" value="1"/>
</dbReference>
<evidence type="ECO:0000256" key="2">
    <source>
        <dbReference type="ARBA" id="ARBA00022525"/>
    </source>
</evidence>
<gene>
    <name evidence="9" type="primary">LOC106070779</name>
</gene>
<feature type="domain" description="Peptidase S1" evidence="7">
    <location>
        <begin position="157"/>
        <end position="395"/>
    </location>
</feature>
<dbReference type="AlphaFoldDB" id="A0A9W3AW50"/>
<dbReference type="InterPro" id="IPR001254">
    <property type="entry name" value="Trypsin_dom"/>
</dbReference>
<evidence type="ECO:0000256" key="3">
    <source>
        <dbReference type="ARBA" id="ARBA00022729"/>
    </source>
</evidence>
<evidence type="ECO:0000313" key="8">
    <source>
        <dbReference type="Proteomes" id="UP001165740"/>
    </source>
</evidence>
<evidence type="ECO:0000313" key="9">
    <source>
        <dbReference type="RefSeq" id="XP_055891450.1"/>
    </source>
</evidence>
<keyword evidence="8" id="KW-1185">Reference proteome</keyword>
<keyword evidence="3 6" id="KW-0732">Signal</keyword>
<dbReference type="SUPFAM" id="SSF50494">
    <property type="entry name" value="Trypsin-like serine proteases"/>
    <property type="match status" value="1"/>
</dbReference>
<dbReference type="OMA" id="WMVRFVF"/>
<dbReference type="InterPro" id="IPR043504">
    <property type="entry name" value="Peptidase_S1_PA_chymotrypsin"/>
</dbReference>
<organism evidence="8 9">
    <name type="scientific">Biomphalaria glabrata</name>
    <name type="common">Bloodfluke planorb</name>
    <name type="synonym">Freshwater snail</name>
    <dbReference type="NCBI Taxonomy" id="6526"/>
    <lineage>
        <taxon>Eukaryota</taxon>
        <taxon>Metazoa</taxon>
        <taxon>Spiralia</taxon>
        <taxon>Lophotrochozoa</taxon>
        <taxon>Mollusca</taxon>
        <taxon>Gastropoda</taxon>
        <taxon>Heterobranchia</taxon>
        <taxon>Euthyneura</taxon>
        <taxon>Panpulmonata</taxon>
        <taxon>Hygrophila</taxon>
        <taxon>Lymnaeoidea</taxon>
        <taxon>Planorbidae</taxon>
        <taxon>Biomphalaria</taxon>
    </lineage>
</organism>
<accession>A0A9W3AW50</accession>
<proteinExistence type="predicted"/>
<keyword evidence="5" id="KW-0325">Glycoprotein</keyword>
<dbReference type="RefSeq" id="XP_055891450.1">
    <property type="nucleotide sequence ID" value="XM_056035475.1"/>
</dbReference>
<evidence type="ECO:0000256" key="5">
    <source>
        <dbReference type="ARBA" id="ARBA00023180"/>
    </source>
</evidence>
<comment type="subcellular location">
    <subcellularLocation>
        <location evidence="1">Secreted</location>
    </subcellularLocation>
</comment>
<keyword evidence="4" id="KW-1015">Disulfide bond</keyword>
<evidence type="ECO:0000256" key="1">
    <source>
        <dbReference type="ARBA" id="ARBA00004613"/>
    </source>
</evidence>
<dbReference type="GO" id="GO:0005576">
    <property type="term" value="C:extracellular region"/>
    <property type="evidence" value="ECO:0007669"/>
    <property type="project" value="UniProtKB-SubCell"/>
</dbReference>
<evidence type="ECO:0000256" key="4">
    <source>
        <dbReference type="ARBA" id="ARBA00023157"/>
    </source>
</evidence>
<dbReference type="GO" id="GO:0004252">
    <property type="term" value="F:serine-type endopeptidase activity"/>
    <property type="evidence" value="ECO:0007669"/>
    <property type="project" value="InterPro"/>
</dbReference>